<organism evidence="2">
    <name type="scientific">marine sediment metagenome</name>
    <dbReference type="NCBI Taxonomy" id="412755"/>
    <lineage>
        <taxon>unclassified sequences</taxon>
        <taxon>metagenomes</taxon>
        <taxon>ecological metagenomes</taxon>
    </lineage>
</organism>
<gene>
    <name evidence="2" type="ORF">LCGC14_1992320</name>
</gene>
<name>A0A0F9FTR9_9ZZZZ</name>
<dbReference type="EMBL" id="LAZR01022493">
    <property type="protein sequence ID" value="KKL81681.1"/>
    <property type="molecule type" value="Genomic_DNA"/>
</dbReference>
<sequence>RFVEFSVTGQTLISVSSAEASGAEDAQGTRGFSRGTGLTSGVDDSFTVVLNDTDQMKVDINSSGPFDITLASGTDLDPRFVARDIEFKLHSADSSDDYRFAQCNWRNGGGGNNDDNSFIIYTGQTGSNGGNNVVTVTPPTDSARDCRTLLGFDTVVPGAGSDSTATQQGSYTGTVTVSGSYAGQFDDFYTLMISDAESVGDPVAGANTYAGTAETGGIWVDDGAGFDDYVVTIDTANGSTMGAGAGNVPTFVVTDSPGSDANANDIELLYANHWYDVGENGVRIRFTDAVFGNGDIFDIAAITASGGEGAPLTATYIFSSYQEDSSKAHSISPITTTTAAGGSQVGTRGITVAFGGATSLTAGDRFFIFCRGPQPTDSDVTQLNFGNVTVSTHSSVKTVWFELISGAVSMSTVKFSLQSDGTFSNHDQGDDDTKFRYGTAGAGNDAPGSGSTANDQVEFAVDADGLGRIVATDIDSDTPPSYLFATQEDLAVVSSADDAETIGNYLEAVVSDFIWLAIKLGANETGANSTINYRMFFDFS</sequence>
<proteinExistence type="predicted"/>
<feature type="region of interest" description="Disordered" evidence="1">
    <location>
        <begin position="17"/>
        <end position="36"/>
    </location>
</feature>
<reference evidence="2" key="1">
    <citation type="journal article" date="2015" name="Nature">
        <title>Complex archaea that bridge the gap between prokaryotes and eukaryotes.</title>
        <authorList>
            <person name="Spang A."/>
            <person name="Saw J.H."/>
            <person name="Jorgensen S.L."/>
            <person name="Zaremba-Niedzwiedzka K."/>
            <person name="Martijn J."/>
            <person name="Lind A.E."/>
            <person name="van Eijk R."/>
            <person name="Schleper C."/>
            <person name="Guy L."/>
            <person name="Ettema T.J."/>
        </authorList>
    </citation>
    <scope>NUCLEOTIDE SEQUENCE</scope>
</reference>
<evidence type="ECO:0000313" key="2">
    <source>
        <dbReference type="EMBL" id="KKL81681.1"/>
    </source>
</evidence>
<dbReference type="AlphaFoldDB" id="A0A0F9FTR9"/>
<feature type="non-terminal residue" evidence="2">
    <location>
        <position position="1"/>
    </location>
</feature>
<evidence type="ECO:0000256" key="1">
    <source>
        <dbReference type="SAM" id="MobiDB-lite"/>
    </source>
</evidence>
<protein>
    <submittedName>
        <fullName evidence="2">Uncharacterized protein</fullName>
    </submittedName>
</protein>
<comment type="caution">
    <text evidence="2">The sequence shown here is derived from an EMBL/GenBank/DDBJ whole genome shotgun (WGS) entry which is preliminary data.</text>
</comment>
<accession>A0A0F9FTR9</accession>